<dbReference type="EMBL" id="AP027080">
    <property type="protein sequence ID" value="BDU74136.1"/>
    <property type="molecule type" value="Genomic_DNA"/>
</dbReference>
<dbReference type="GO" id="GO:0005737">
    <property type="term" value="C:cytoplasm"/>
    <property type="evidence" value="ECO:0007669"/>
    <property type="project" value="TreeGrafter"/>
</dbReference>
<dbReference type="GO" id="GO:0015940">
    <property type="term" value="P:pantothenate biosynthetic process"/>
    <property type="evidence" value="ECO:0007669"/>
    <property type="project" value="UniProtKB-KW"/>
</dbReference>
<dbReference type="InterPro" id="IPR003710">
    <property type="entry name" value="ApbA"/>
</dbReference>
<dbReference type="InterPro" id="IPR013332">
    <property type="entry name" value="KPR_N"/>
</dbReference>
<reference evidence="14" key="1">
    <citation type="journal article" date="2023" name="Int. J. Syst. Evol. Microbiol.">
        <title>Mesoterricola silvestris gen. nov., sp. nov., Mesoterricola sediminis sp. nov., Geothrix oryzae sp. nov., Geothrix edaphica sp. nov., Geothrix rubra sp. nov., and Geothrix limicola sp. nov., six novel members of Acidobacteriota isolated from soils.</title>
        <authorList>
            <person name="Itoh H."/>
            <person name="Sugisawa Y."/>
            <person name="Mise K."/>
            <person name="Xu Z."/>
            <person name="Kuniyasu M."/>
            <person name="Ushijima N."/>
            <person name="Kawano K."/>
            <person name="Kobayashi E."/>
            <person name="Shiratori Y."/>
            <person name="Masuda Y."/>
            <person name="Senoo K."/>
        </authorList>
    </citation>
    <scope>NUCLEOTIDE SEQUENCE [LARGE SCALE GENOMIC DNA]</scope>
    <source>
        <strain evidence="14">W79</strain>
    </source>
</reference>
<evidence type="ECO:0000256" key="10">
    <source>
        <dbReference type="RuleBase" id="RU362068"/>
    </source>
</evidence>
<evidence type="ECO:0000313" key="14">
    <source>
        <dbReference type="Proteomes" id="UP001238179"/>
    </source>
</evidence>
<evidence type="ECO:0000256" key="7">
    <source>
        <dbReference type="ARBA" id="ARBA00023002"/>
    </source>
</evidence>
<evidence type="ECO:0000256" key="8">
    <source>
        <dbReference type="ARBA" id="ARBA00032024"/>
    </source>
</evidence>
<dbReference type="FunFam" id="1.10.1040.10:FF:000017">
    <property type="entry name" value="2-dehydropantoate 2-reductase"/>
    <property type="match status" value="1"/>
</dbReference>
<dbReference type="NCBIfam" id="NF005094">
    <property type="entry name" value="PRK06522.2-5"/>
    <property type="match status" value="1"/>
</dbReference>
<evidence type="ECO:0000313" key="13">
    <source>
        <dbReference type="EMBL" id="BDU74136.1"/>
    </source>
</evidence>
<comment type="function">
    <text evidence="1 10">Catalyzes the NADPH-dependent reduction of ketopantoate into pantoic acid.</text>
</comment>
<feature type="domain" description="Ketopantoate reductase N-terminal" evidence="11">
    <location>
        <begin position="3"/>
        <end position="150"/>
    </location>
</feature>
<evidence type="ECO:0000256" key="2">
    <source>
        <dbReference type="ARBA" id="ARBA00004994"/>
    </source>
</evidence>
<accession>A0AA48KA16</accession>
<dbReference type="Pfam" id="PF02558">
    <property type="entry name" value="ApbA"/>
    <property type="match status" value="1"/>
</dbReference>
<feature type="domain" description="Ketopantoate reductase C-terminal" evidence="12">
    <location>
        <begin position="178"/>
        <end position="281"/>
    </location>
</feature>
<evidence type="ECO:0000259" key="11">
    <source>
        <dbReference type="Pfam" id="PF02558"/>
    </source>
</evidence>
<comment type="catalytic activity">
    <reaction evidence="9 10">
        <text>(R)-pantoate + NADP(+) = 2-dehydropantoate + NADPH + H(+)</text>
        <dbReference type="Rhea" id="RHEA:16233"/>
        <dbReference type="ChEBI" id="CHEBI:11561"/>
        <dbReference type="ChEBI" id="CHEBI:15378"/>
        <dbReference type="ChEBI" id="CHEBI:15980"/>
        <dbReference type="ChEBI" id="CHEBI:57783"/>
        <dbReference type="ChEBI" id="CHEBI:58349"/>
        <dbReference type="EC" id="1.1.1.169"/>
    </reaction>
</comment>
<dbReference type="NCBIfam" id="TIGR00745">
    <property type="entry name" value="apbA_panE"/>
    <property type="match status" value="1"/>
</dbReference>
<evidence type="ECO:0000256" key="6">
    <source>
        <dbReference type="ARBA" id="ARBA00022857"/>
    </source>
</evidence>
<protein>
    <recommendedName>
        <fullName evidence="5 10">2-dehydropantoate 2-reductase</fullName>
        <ecNumber evidence="4 10">1.1.1.169</ecNumber>
    </recommendedName>
    <alternativeName>
        <fullName evidence="8 10">Ketopantoate reductase</fullName>
    </alternativeName>
</protein>
<keyword evidence="14" id="KW-1185">Reference proteome</keyword>
<dbReference type="InterPro" id="IPR013752">
    <property type="entry name" value="KPA_reductase"/>
</dbReference>
<comment type="similarity">
    <text evidence="3 10">Belongs to the ketopantoate reductase family.</text>
</comment>
<comment type="pathway">
    <text evidence="2 10">Cofactor biosynthesis; (R)-pantothenate biosynthesis; (R)-pantoate from 3-methyl-2-oxobutanoate: step 2/2.</text>
</comment>
<dbReference type="SUPFAM" id="SSF48179">
    <property type="entry name" value="6-phosphogluconate dehydrogenase C-terminal domain-like"/>
    <property type="match status" value="1"/>
</dbReference>
<dbReference type="FunFam" id="3.40.50.720:FF:000307">
    <property type="entry name" value="2-dehydropantoate 2-reductase"/>
    <property type="match status" value="1"/>
</dbReference>
<dbReference type="PANTHER" id="PTHR21708">
    <property type="entry name" value="PROBABLE 2-DEHYDROPANTOATE 2-REDUCTASE"/>
    <property type="match status" value="1"/>
</dbReference>
<dbReference type="InterPro" id="IPR051402">
    <property type="entry name" value="KPR-Related"/>
</dbReference>
<evidence type="ECO:0000259" key="12">
    <source>
        <dbReference type="Pfam" id="PF08546"/>
    </source>
</evidence>
<organism evidence="13 14">
    <name type="scientific">Mesoterricola silvestris</name>
    <dbReference type="NCBI Taxonomy" id="2927979"/>
    <lineage>
        <taxon>Bacteria</taxon>
        <taxon>Pseudomonadati</taxon>
        <taxon>Acidobacteriota</taxon>
        <taxon>Holophagae</taxon>
        <taxon>Holophagales</taxon>
        <taxon>Holophagaceae</taxon>
        <taxon>Mesoterricola</taxon>
    </lineage>
</organism>
<dbReference type="SUPFAM" id="SSF51735">
    <property type="entry name" value="NAD(P)-binding Rossmann-fold domains"/>
    <property type="match status" value="1"/>
</dbReference>
<dbReference type="KEGG" id="msil:METEAL_33100"/>
<evidence type="ECO:0000256" key="3">
    <source>
        <dbReference type="ARBA" id="ARBA00007870"/>
    </source>
</evidence>
<dbReference type="Proteomes" id="UP001238179">
    <property type="component" value="Chromosome"/>
</dbReference>
<dbReference type="Gene3D" id="1.10.1040.10">
    <property type="entry name" value="N-(1-d-carboxylethyl)-l-norvaline Dehydrogenase, domain 2"/>
    <property type="match status" value="1"/>
</dbReference>
<evidence type="ECO:0000256" key="1">
    <source>
        <dbReference type="ARBA" id="ARBA00002919"/>
    </source>
</evidence>
<dbReference type="InterPro" id="IPR036291">
    <property type="entry name" value="NAD(P)-bd_dom_sf"/>
</dbReference>
<gene>
    <name evidence="13" type="ORF">METEAL_33100</name>
</gene>
<keyword evidence="6 10" id="KW-0521">NADP</keyword>
<dbReference type="AlphaFoldDB" id="A0AA48KA16"/>
<name>A0AA48KA16_9BACT</name>
<proteinExistence type="inferred from homology"/>
<dbReference type="GO" id="GO:0008677">
    <property type="term" value="F:2-dehydropantoate 2-reductase activity"/>
    <property type="evidence" value="ECO:0007669"/>
    <property type="project" value="UniProtKB-EC"/>
</dbReference>
<dbReference type="InterPro" id="IPR008927">
    <property type="entry name" value="6-PGluconate_DH-like_C_sf"/>
</dbReference>
<dbReference type="RefSeq" id="WP_316412806.1">
    <property type="nucleotide sequence ID" value="NZ_AP027080.1"/>
</dbReference>
<evidence type="ECO:0000256" key="9">
    <source>
        <dbReference type="ARBA" id="ARBA00048793"/>
    </source>
</evidence>
<evidence type="ECO:0000256" key="4">
    <source>
        <dbReference type="ARBA" id="ARBA00013014"/>
    </source>
</evidence>
<dbReference type="Gene3D" id="3.40.50.720">
    <property type="entry name" value="NAD(P)-binding Rossmann-like Domain"/>
    <property type="match status" value="1"/>
</dbReference>
<dbReference type="EC" id="1.1.1.169" evidence="4 10"/>
<dbReference type="InterPro" id="IPR013328">
    <property type="entry name" value="6PGD_dom2"/>
</dbReference>
<dbReference type="Pfam" id="PF08546">
    <property type="entry name" value="ApbA_C"/>
    <property type="match status" value="1"/>
</dbReference>
<keyword evidence="10" id="KW-0566">Pantothenate biosynthesis</keyword>
<sequence length="304" mass="31926">MRILMVGAGGIGGYFGGRLLEAGRDVTFLVRPARARKLAETGLVVRSPFGDLHLAAPPTVLAGEPREPFDAVLLSCKAYDLEDAVEAFAPAVGPDTMVLPLLNGMAHFDALDRRFGAGRVLGGSCFISSALDAQGAVVHFNRLHGLVFGERTGEATPRIRALEAQLCGAGFDGRLSGDIVQELWEKWVFIASAAGITCLLRGSVGDIVAAGNQGLAVALMEECASVAAAHGHAPRAQSLEKTRAILTEPGSPMTSSMFRDLESGGRIEGDHLIGDLLRRGAGPLPMLAMVDASLRTYGARRARG</sequence>
<keyword evidence="7 10" id="KW-0560">Oxidoreductase</keyword>
<evidence type="ECO:0000256" key="5">
    <source>
        <dbReference type="ARBA" id="ARBA00019465"/>
    </source>
</evidence>
<dbReference type="PANTHER" id="PTHR21708:SF26">
    <property type="entry name" value="2-DEHYDROPANTOATE 2-REDUCTASE"/>
    <property type="match status" value="1"/>
</dbReference>